<dbReference type="GO" id="GO:0005762">
    <property type="term" value="C:mitochondrial large ribosomal subunit"/>
    <property type="evidence" value="ECO:0007669"/>
    <property type="project" value="TreeGrafter"/>
</dbReference>
<evidence type="ECO:0000313" key="6">
    <source>
        <dbReference type="Proteomes" id="UP000076842"/>
    </source>
</evidence>
<gene>
    <name evidence="5" type="ORF">CALCODRAFT_480751</name>
</gene>
<evidence type="ECO:0000256" key="3">
    <source>
        <dbReference type="ARBA" id="ARBA00023274"/>
    </source>
</evidence>
<dbReference type="NCBIfam" id="TIGR00062">
    <property type="entry name" value="L27"/>
    <property type="match status" value="1"/>
</dbReference>
<dbReference type="STRING" id="1353952.A0A165IEH7"/>
<dbReference type="FunFam" id="2.40.50.100:FF:000020">
    <property type="entry name" value="50S ribosomal protein L27"/>
    <property type="match status" value="1"/>
</dbReference>
<dbReference type="FunCoup" id="A0A165IEH7">
    <property type="interactions" value="118"/>
</dbReference>
<dbReference type="OrthoDB" id="1867012at2759"/>
<evidence type="ECO:0000256" key="2">
    <source>
        <dbReference type="ARBA" id="ARBA00022980"/>
    </source>
</evidence>
<keyword evidence="6" id="KW-1185">Reference proteome</keyword>
<protein>
    <recommendedName>
        <fullName evidence="4">Large ribosomal subunit protein bL27m</fullName>
    </recommendedName>
</protein>
<organism evidence="5 6">
    <name type="scientific">Calocera cornea HHB12733</name>
    <dbReference type="NCBI Taxonomy" id="1353952"/>
    <lineage>
        <taxon>Eukaryota</taxon>
        <taxon>Fungi</taxon>
        <taxon>Dikarya</taxon>
        <taxon>Basidiomycota</taxon>
        <taxon>Agaricomycotina</taxon>
        <taxon>Dacrymycetes</taxon>
        <taxon>Dacrymycetales</taxon>
        <taxon>Dacrymycetaceae</taxon>
        <taxon>Calocera</taxon>
    </lineage>
</organism>
<reference evidence="5 6" key="1">
    <citation type="journal article" date="2016" name="Mol. Biol. Evol.">
        <title>Comparative Genomics of Early-Diverging Mushroom-Forming Fungi Provides Insights into the Origins of Lignocellulose Decay Capabilities.</title>
        <authorList>
            <person name="Nagy L.G."/>
            <person name="Riley R."/>
            <person name="Tritt A."/>
            <person name="Adam C."/>
            <person name="Daum C."/>
            <person name="Floudas D."/>
            <person name="Sun H."/>
            <person name="Yadav J.S."/>
            <person name="Pangilinan J."/>
            <person name="Larsson K.H."/>
            <person name="Matsuura K."/>
            <person name="Barry K."/>
            <person name="Labutti K."/>
            <person name="Kuo R."/>
            <person name="Ohm R.A."/>
            <person name="Bhattacharya S.S."/>
            <person name="Shirouzu T."/>
            <person name="Yoshinaga Y."/>
            <person name="Martin F.M."/>
            <person name="Grigoriev I.V."/>
            <person name="Hibbett D.S."/>
        </authorList>
    </citation>
    <scope>NUCLEOTIDE SEQUENCE [LARGE SCALE GENOMIC DNA]</scope>
    <source>
        <strain evidence="5 6">HHB12733</strain>
    </source>
</reference>
<dbReference type="PANTHER" id="PTHR15893">
    <property type="entry name" value="RIBOSOMAL PROTEIN L27"/>
    <property type="match status" value="1"/>
</dbReference>
<name>A0A165IEH7_9BASI</name>
<evidence type="ECO:0000313" key="5">
    <source>
        <dbReference type="EMBL" id="KZT60466.1"/>
    </source>
</evidence>
<dbReference type="InterPro" id="IPR001684">
    <property type="entry name" value="Ribosomal_bL27"/>
</dbReference>
<dbReference type="SUPFAM" id="SSF110324">
    <property type="entry name" value="Ribosomal L27 protein-like"/>
    <property type="match status" value="1"/>
</dbReference>
<dbReference type="AlphaFoldDB" id="A0A165IEH7"/>
<dbReference type="GO" id="GO:0006412">
    <property type="term" value="P:translation"/>
    <property type="evidence" value="ECO:0007669"/>
    <property type="project" value="InterPro"/>
</dbReference>
<dbReference type="InterPro" id="IPR018261">
    <property type="entry name" value="Ribosomal_bL27_CS"/>
</dbReference>
<keyword evidence="2" id="KW-0689">Ribosomal protein</keyword>
<dbReference type="Pfam" id="PF01016">
    <property type="entry name" value="Ribosomal_L27"/>
    <property type="match status" value="1"/>
</dbReference>
<comment type="similarity">
    <text evidence="1">Belongs to the bacterial ribosomal protein bL27 family.</text>
</comment>
<accession>A0A165IEH7</accession>
<dbReference type="EMBL" id="KV423931">
    <property type="protein sequence ID" value="KZT60466.1"/>
    <property type="molecule type" value="Genomic_DNA"/>
</dbReference>
<dbReference type="Gene3D" id="2.40.50.100">
    <property type="match status" value="1"/>
</dbReference>
<dbReference type="Proteomes" id="UP000076842">
    <property type="component" value="Unassembled WGS sequence"/>
</dbReference>
<proteinExistence type="inferred from homology"/>
<dbReference type="GO" id="GO:0003735">
    <property type="term" value="F:structural constituent of ribosome"/>
    <property type="evidence" value="ECO:0007669"/>
    <property type="project" value="InterPro"/>
</dbReference>
<evidence type="ECO:0000256" key="4">
    <source>
        <dbReference type="ARBA" id="ARBA00035267"/>
    </source>
</evidence>
<dbReference type="PROSITE" id="PS00831">
    <property type="entry name" value="RIBOSOMAL_L27"/>
    <property type="match status" value="1"/>
</dbReference>
<keyword evidence="3" id="KW-0687">Ribonucleoprotein</keyword>
<evidence type="ECO:0000256" key="1">
    <source>
        <dbReference type="ARBA" id="ARBA00010797"/>
    </source>
</evidence>
<sequence length="149" mass="16546">MFGLVRTVVNAFEWTKPGFIQIRTATKRAAGSARNHGGSPGKRLGLKKFSDQEVHPGCIIVRQRGTKFHPGQHVGIGRDHTLYALTPGYVRFYTALFRGKPRKYVGLVATRGEVLPRNESEFGKSRFFGAMELTGNPEPQIDPPQPQAQ</sequence>
<dbReference type="PRINTS" id="PR00063">
    <property type="entry name" value="RIBOSOMALL27"/>
</dbReference>
<dbReference type="InParanoid" id="A0A165IEH7"/>
<dbReference type="PANTHER" id="PTHR15893:SF0">
    <property type="entry name" value="LARGE RIBOSOMAL SUBUNIT PROTEIN BL27M"/>
    <property type="match status" value="1"/>
</dbReference>